<dbReference type="Gene3D" id="1.10.3290.10">
    <property type="entry name" value="Fido-like domain"/>
    <property type="match status" value="1"/>
</dbReference>
<dbReference type="KEGG" id="mpho:DA803_00220"/>
<proteinExistence type="predicted"/>
<dbReference type="EMBL" id="CP029295">
    <property type="protein sequence ID" value="AXE60527.1"/>
    <property type="molecule type" value="Genomic_DNA"/>
</dbReference>
<dbReference type="AlphaFoldDB" id="A0A2Z5IPT9"/>
<dbReference type="Proteomes" id="UP000252477">
    <property type="component" value="Chromosome"/>
</dbReference>
<dbReference type="RefSeq" id="WP_114190647.1">
    <property type="nucleotide sequence ID" value="NZ_CP029295.1"/>
</dbReference>
<sequence>MRKISIIVSKYDMEDINSFIKKYHSSMMEYSDNKWYFMSKFKDNPEEINFNIQVLDFNQLNEEDILKHMEINILKATEIAKKISTNQKYSDDFILVNEDHAVIDKIRNHLIKFQYEKNWSIIDYYADIFSTLLMSHLFKNGNKRFAYSFLRVLMNRSGFYVKWTYYPYNIDLLDKMNNSIEEKIACFEVCLSNRSTQDSICTLEQQQLEENETNREYCLSKLQKYKNEDIKTRKEMVKNEIKEWIKELICISY</sequence>
<evidence type="ECO:0008006" key="3">
    <source>
        <dbReference type="Google" id="ProtNLM"/>
    </source>
</evidence>
<dbReference type="NCBIfam" id="TIGR01550">
    <property type="entry name" value="DOC_P1"/>
    <property type="match status" value="1"/>
</dbReference>
<keyword evidence="2" id="KW-1185">Reference proteome</keyword>
<gene>
    <name evidence="1" type="ORF">DA803_00220</name>
</gene>
<accession>A0A2Z5IPT9</accession>
<reference evidence="2" key="1">
    <citation type="journal article" date="2018" name="Microbiol. Resour. Announc.">
        <title>Complete Sequence and Annotation of the Mycoplasma phocidae Strain 105T Genome.</title>
        <authorList>
            <person name="Frasca S. Jr."/>
            <person name="Kutish G.F."/>
            <person name="Michaels D.L."/>
            <person name="Brown D.R."/>
        </authorList>
    </citation>
    <scope>NUCLEOTIDE SEQUENCE [LARGE SCALE GENOMIC DNA]</scope>
    <source>
        <strain evidence="2">105</strain>
    </source>
</reference>
<organism evidence="1 2">
    <name type="scientific">[Mycoplasma] phocae</name>
    <dbReference type="NCBI Taxonomy" id="142651"/>
    <lineage>
        <taxon>Bacteria</taxon>
        <taxon>Bacillati</taxon>
        <taxon>Mycoplasmatota</taxon>
        <taxon>Mycoplasmoidales</taxon>
        <taxon>Metamycoplasmataceae</taxon>
        <taxon>Metamycoplasma</taxon>
    </lineage>
</organism>
<name>A0A2Z5IPT9_9BACT</name>
<dbReference type="InterPro" id="IPR006440">
    <property type="entry name" value="Doc"/>
</dbReference>
<dbReference type="GO" id="GO:0016301">
    <property type="term" value="F:kinase activity"/>
    <property type="evidence" value="ECO:0007669"/>
    <property type="project" value="InterPro"/>
</dbReference>
<dbReference type="InterPro" id="IPR036597">
    <property type="entry name" value="Fido-like_dom_sf"/>
</dbReference>
<evidence type="ECO:0000313" key="1">
    <source>
        <dbReference type="EMBL" id="AXE60527.1"/>
    </source>
</evidence>
<evidence type="ECO:0000313" key="2">
    <source>
        <dbReference type="Proteomes" id="UP000252477"/>
    </source>
</evidence>
<dbReference type="OrthoDB" id="399121at2"/>
<protein>
    <recommendedName>
        <fullName evidence="3">Fido domain-containing protein</fullName>
    </recommendedName>
</protein>